<reference evidence="2" key="2">
    <citation type="journal article" date="2010" name="Nature">
        <title>Comparative genomics reveals mobile pathogenicity chromosomes in Fusarium.</title>
        <authorList>
            <person name="Ma L.J."/>
            <person name="van der Does H.C."/>
            <person name="Borkovich K.A."/>
            <person name="Coleman J.J."/>
            <person name="Daboussi M.J."/>
            <person name="Di Pietro A."/>
            <person name="Dufresne M."/>
            <person name="Freitag M."/>
            <person name="Grabherr M."/>
            <person name="Henrissat B."/>
            <person name="Houterman P.M."/>
            <person name="Kang S."/>
            <person name="Shim W.B."/>
            <person name="Woloshuk C."/>
            <person name="Xie X."/>
            <person name="Xu J.R."/>
            <person name="Antoniw J."/>
            <person name="Baker S.E."/>
            <person name="Bluhm B.H."/>
            <person name="Breakspear A."/>
            <person name="Brown D.W."/>
            <person name="Butchko R.A."/>
            <person name="Chapman S."/>
            <person name="Coulson R."/>
            <person name="Coutinho P.M."/>
            <person name="Danchin E.G."/>
            <person name="Diener A."/>
            <person name="Gale L.R."/>
            <person name="Gardiner D.M."/>
            <person name="Goff S."/>
            <person name="Hammond-Kosack K.E."/>
            <person name="Hilburn K."/>
            <person name="Hua-Van A."/>
            <person name="Jonkers W."/>
            <person name="Kazan K."/>
            <person name="Kodira C.D."/>
            <person name="Koehrsen M."/>
            <person name="Kumar L."/>
            <person name="Lee Y.H."/>
            <person name="Li L."/>
            <person name="Manners J.M."/>
            <person name="Miranda-Saavedra D."/>
            <person name="Mukherjee M."/>
            <person name="Park G."/>
            <person name="Park J."/>
            <person name="Park S.Y."/>
            <person name="Proctor R.H."/>
            <person name="Regev A."/>
            <person name="Ruiz-Roldan M.C."/>
            <person name="Sain D."/>
            <person name="Sakthikumar S."/>
            <person name="Sykes S."/>
            <person name="Schwartz D.C."/>
            <person name="Turgeon B.G."/>
            <person name="Wapinski I."/>
            <person name="Yoder O."/>
            <person name="Young S."/>
            <person name="Zeng Q."/>
            <person name="Zhou S."/>
            <person name="Galagan J."/>
            <person name="Cuomo C.A."/>
            <person name="Kistler H.C."/>
            <person name="Rep M."/>
        </authorList>
    </citation>
    <scope>NUCLEOTIDE SEQUENCE [LARGE SCALE GENOMIC DNA]</scope>
    <source>
        <strain evidence="2">4287</strain>
    </source>
</reference>
<dbReference type="KEGG" id="fox:FOXG_20682"/>
<evidence type="ECO:0000313" key="3">
    <source>
        <dbReference type="Proteomes" id="UP000009097"/>
    </source>
</evidence>
<evidence type="ECO:0000259" key="1">
    <source>
        <dbReference type="Pfam" id="PF06985"/>
    </source>
</evidence>
<dbReference type="Pfam" id="PF06985">
    <property type="entry name" value="HET"/>
    <property type="match status" value="1"/>
</dbReference>
<gene>
    <name evidence="2" type="ORF">FOXG_20682</name>
</gene>
<dbReference type="EMBL" id="DS231711">
    <property type="protein sequence ID" value="KNB12594.1"/>
    <property type="molecule type" value="Genomic_DNA"/>
</dbReference>
<dbReference type="PANTHER" id="PTHR33112">
    <property type="entry name" value="DOMAIN PROTEIN, PUTATIVE-RELATED"/>
    <property type="match status" value="1"/>
</dbReference>
<dbReference type="AlphaFoldDB" id="A0A0J9VNA2"/>
<dbReference type="VEuPathDB" id="FungiDB:FOXG_20682"/>
<organism evidence="2 3">
    <name type="scientific">Fusarium oxysporum f. sp. lycopersici (strain 4287 / CBS 123668 / FGSC 9935 / NRRL 34936)</name>
    <name type="common">Fusarium vascular wilt of tomato</name>
    <dbReference type="NCBI Taxonomy" id="426428"/>
    <lineage>
        <taxon>Eukaryota</taxon>
        <taxon>Fungi</taxon>
        <taxon>Dikarya</taxon>
        <taxon>Ascomycota</taxon>
        <taxon>Pezizomycotina</taxon>
        <taxon>Sordariomycetes</taxon>
        <taxon>Hypocreomycetidae</taxon>
        <taxon>Hypocreales</taxon>
        <taxon>Nectriaceae</taxon>
        <taxon>Fusarium</taxon>
        <taxon>Fusarium oxysporum species complex</taxon>
    </lineage>
</organism>
<name>A0A0J9VNA2_FUSO4</name>
<evidence type="ECO:0000313" key="2">
    <source>
        <dbReference type="EMBL" id="KNB12594.1"/>
    </source>
</evidence>
<feature type="domain" description="Heterokaryon incompatibility" evidence="1">
    <location>
        <begin position="221"/>
        <end position="355"/>
    </location>
</feature>
<dbReference type="RefSeq" id="XP_018250639.1">
    <property type="nucleotide sequence ID" value="XM_018400974.1"/>
</dbReference>
<dbReference type="InterPro" id="IPR010730">
    <property type="entry name" value="HET"/>
</dbReference>
<sequence length="671" mass="75870">MVLSKQTTEERLCSRCESLDLDNILSGRWTNVECREPVAFFGKRSAVLHNEGCPLCQALFYIAAGEHNTWSRRREDKFCMFTIPSQLAYRGAKLKFTSDGEMGDRVLGRAKDQRDSTWLIVCNQTRSIDQPLWYNIIPTSAHNFGCLAEFSDTFNGVGQRVRLIDPANVDFEAVKRWLAHCAGVHGELCNPGEGKRPLPKGLAVINCTTRKLEPLPTGVKFAALSYVWGDSASTNESYSSSSLFPQTIEDAITVALQVGINFLWVDRYCLPQQECPEKREQIQKMHKIYREADLTIISAAGDGPDYGLPGISTPRVSAPSVDLRLGAHRLVSTGRSAQEAIRNTTWASRAWTFQEGLVSRRKLVFTDEQVYLHCMEREFRETIEQDFDLLAQADSPDLCNPFQCRVLHLIPDNVGEKGVHSLTGDFSERKITYQSDTLNACLGILNLFQDAFPDSFRHLWGQPILYNNDNSIGDVVVSALNWGIIGPAQRRPDFPSWSWIGWKGKAYSTINRSHKETVTASLLLDDGTAIEDANALRDLNIFQKISPMLSKYILIEAQTVHVRIRRKEGAHWNLRNMWKLSFVKNGTERYGITYADGFSITQEFEAGDSIYRDLEAGHTWLGIAFLRSDMVLVLKDMGDHYERFGYIDVDFSVPDLELVDYLLGHRLIRLG</sequence>
<dbReference type="PANTHER" id="PTHR33112:SF1">
    <property type="entry name" value="HETEROKARYON INCOMPATIBILITY DOMAIN-CONTAINING PROTEIN"/>
    <property type="match status" value="1"/>
</dbReference>
<dbReference type="OrthoDB" id="5428863at2759"/>
<dbReference type="GeneID" id="28961388"/>
<dbReference type="Proteomes" id="UP000009097">
    <property type="component" value="Unassembled WGS sequence"/>
</dbReference>
<protein>
    <recommendedName>
        <fullName evidence="1">Heterokaryon incompatibility domain-containing protein</fullName>
    </recommendedName>
</protein>
<reference evidence="2" key="1">
    <citation type="submission" date="2007-04" db="EMBL/GenBank/DDBJ databases">
        <authorList>
            <consortium name="The Broad Institute Genome Sequencing Platform"/>
            <person name="Birren B."/>
            <person name="Lander E."/>
            <person name="Galagan J."/>
            <person name="Nusbaum C."/>
            <person name="Devon K."/>
            <person name="Ma L.-J."/>
            <person name="Jaffe D."/>
            <person name="Butler J."/>
            <person name="Alvarez P."/>
            <person name="Gnerre S."/>
            <person name="Grabherr M."/>
            <person name="Kleber M."/>
            <person name="Mauceli E."/>
            <person name="Brockman W."/>
            <person name="MacCallum I.A."/>
            <person name="Young S."/>
            <person name="LaButti K."/>
            <person name="DeCaprio D."/>
            <person name="Crawford M."/>
            <person name="Koehrsen M."/>
            <person name="Engels R."/>
            <person name="Montgomery P."/>
            <person name="Pearson M."/>
            <person name="Howarth C."/>
            <person name="Larson L."/>
            <person name="White J."/>
            <person name="O'Leary S."/>
            <person name="Kodira C."/>
            <person name="Zeng Q."/>
            <person name="Yandava C."/>
            <person name="Alvarado L."/>
            <person name="Kistler C."/>
            <person name="Shim W.-B."/>
            <person name="Kang S."/>
            <person name="Woloshuk C."/>
        </authorList>
    </citation>
    <scope>NUCLEOTIDE SEQUENCE</scope>
    <source>
        <strain evidence="2">4287</strain>
    </source>
</reference>
<accession>A0A0J9VNA2</accession>
<proteinExistence type="predicted"/>